<name>A0A178ZV74_9EURO</name>
<dbReference type="RefSeq" id="XP_018696728.1">
    <property type="nucleotide sequence ID" value="XM_018834104.1"/>
</dbReference>
<reference evidence="2 3" key="1">
    <citation type="submission" date="2016-04" db="EMBL/GenBank/DDBJ databases">
        <title>Draft genome of Fonsecaea erecta CBS 125763.</title>
        <authorList>
            <person name="Weiss V.A."/>
            <person name="Vicente V.A."/>
            <person name="Raittz R.T."/>
            <person name="Moreno L.F."/>
            <person name="De Souza E.M."/>
            <person name="Pedrosa F.O."/>
            <person name="Steffens M.B."/>
            <person name="Faoro H."/>
            <person name="Tadra-Sfeir M.Z."/>
            <person name="Najafzadeh M.J."/>
            <person name="Felipe M.S."/>
            <person name="Teixeira M."/>
            <person name="Sun J."/>
            <person name="Xi L."/>
            <person name="Gomes R."/>
            <person name="De Azevedo C.M."/>
            <person name="Salgado C.G."/>
            <person name="Da Silva M.B."/>
            <person name="Nascimento M.F."/>
            <person name="Queiroz-Telles F."/>
            <person name="Attili D.S."/>
            <person name="Gorbushina A."/>
        </authorList>
    </citation>
    <scope>NUCLEOTIDE SEQUENCE [LARGE SCALE GENOMIC DNA]</scope>
    <source>
        <strain evidence="2 3">CBS 125763</strain>
    </source>
</reference>
<feature type="compositionally biased region" description="Gly residues" evidence="1">
    <location>
        <begin position="264"/>
        <end position="274"/>
    </location>
</feature>
<feature type="region of interest" description="Disordered" evidence="1">
    <location>
        <begin position="238"/>
        <end position="323"/>
    </location>
</feature>
<comment type="caution">
    <text evidence="2">The sequence shown here is derived from an EMBL/GenBank/DDBJ whole genome shotgun (WGS) entry which is preliminary data.</text>
</comment>
<evidence type="ECO:0000313" key="2">
    <source>
        <dbReference type="EMBL" id="OAP63361.1"/>
    </source>
</evidence>
<keyword evidence="3" id="KW-1185">Reference proteome</keyword>
<dbReference type="GeneID" id="30006758"/>
<proteinExistence type="predicted"/>
<gene>
    <name evidence="2" type="ORF">AYL99_02588</name>
</gene>
<dbReference type="OrthoDB" id="4117455at2759"/>
<feature type="compositionally biased region" description="Polar residues" evidence="1">
    <location>
        <begin position="280"/>
        <end position="295"/>
    </location>
</feature>
<dbReference type="AlphaFoldDB" id="A0A178ZV74"/>
<dbReference type="EMBL" id="LVYI01000002">
    <property type="protein sequence ID" value="OAP63361.1"/>
    <property type="molecule type" value="Genomic_DNA"/>
</dbReference>
<organism evidence="2 3">
    <name type="scientific">Fonsecaea erecta</name>
    <dbReference type="NCBI Taxonomy" id="1367422"/>
    <lineage>
        <taxon>Eukaryota</taxon>
        <taxon>Fungi</taxon>
        <taxon>Dikarya</taxon>
        <taxon>Ascomycota</taxon>
        <taxon>Pezizomycotina</taxon>
        <taxon>Eurotiomycetes</taxon>
        <taxon>Chaetothyriomycetidae</taxon>
        <taxon>Chaetothyriales</taxon>
        <taxon>Herpotrichiellaceae</taxon>
        <taxon>Fonsecaea</taxon>
    </lineage>
</organism>
<evidence type="ECO:0000313" key="3">
    <source>
        <dbReference type="Proteomes" id="UP000078343"/>
    </source>
</evidence>
<sequence length="355" mass="39442">MDDSMGQPPEPREDRGPRIPPAKLSTINADPTISLFFKPTKASPLVRLDGKFSRDAAMIFCDRIRHDLMDNNSKSFTVVGGNLNGLKAVLAWIKQCVDEQSIVKFKDLDEKVPELFTTYANIIISAYYLGIPPRDLSDHIVKRMAAIARHRLMSWEEVEWFYTTPLLATLPDEKEKAVREVASASVFWAWWNGRLDEKETPFEMMTLSVLRQENKKLDQDLHDWCERNEAEVRKKWEEKDRLKKSGGRANGHCGKNGHTVDSSSGGGSASGSGSGWDEPTTVTSAGTNGWDTFSSEGPLCPPNSVATQDSGVDVGRGAKNIPASLPTLDEMDAIDGAADWAEEVSEVTRLNNQQW</sequence>
<dbReference type="Proteomes" id="UP000078343">
    <property type="component" value="Unassembled WGS sequence"/>
</dbReference>
<evidence type="ECO:0000256" key="1">
    <source>
        <dbReference type="SAM" id="MobiDB-lite"/>
    </source>
</evidence>
<protein>
    <submittedName>
        <fullName evidence="2">Uncharacterized protein</fullName>
    </submittedName>
</protein>
<accession>A0A178ZV74</accession>
<feature type="region of interest" description="Disordered" evidence="1">
    <location>
        <begin position="1"/>
        <end position="25"/>
    </location>
</feature>